<dbReference type="Gene3D" id="3.30.700.20">
    <property type="entry name" value="Hypothetical protein ph0010, domain 1"/>
    <property type="match status" value="1"/>
</dbReference>
<evidence type="ECO:0000313" key="2">
    <source>
        <dbReference type="EMBL" id="KAF9336694.1"/>
    </source>
</evidence>
<dbReference type="PANTHER" id="PTHR13016:SF0">
    <property type="entry name" value="AMME SYNDROME CANDIDATE GENE 1 PROTEIN"/>
    <property type="match status" value="1"/>
</dbReference>
<protein>
    <recommendedName>
        <fullName evidence="1">AMMECR1 domain-containing protein</fullName>
    </recommendedName>
</protein>
<evidence type="ECO:0000313" key="3">
    <source>
        <dbReference type="Proteomes" id="UP000696485"/>
    </source>
</evidence>
<dbReference type="InterPro" id="IPR002733">
    <property type="entry name" value="AMMECR1_domain"/>
</dbReference>
<evidence type="ECO:0000259" key="1">
    <source>
        <dbReference type="PROSITE" id="PS51112"/>
    </source>
</evidence>
<reference evidence="2" key="1">
    <citation type="journal article" date="2020" name="Fungal Divers.">
        <title>Resolving the Mortierellaceae phylogeny through synthesis of multi-gene phylogenetics and phylogenomics.</title>
        <authorList>
            <person name="Vandepol N."/>
            <person name="Liber J."/>
            <person name="Desiro A."/>
            <person name="Na H."/>
            <person name="Kennedy M."/>
            <person name="Barry K."/>
            <person name="Grigoriev I.V."/>
            <person name="Miller A.N."/>
            <person name="O'Donnell K."/>
            <person name="Stajich J.E."/>
            <person name="Bonito G."/>
        </authorList>
    </citation>
    <scope>NUCLEOTIDE SEQUENCE</scope>
    <source>
        <strain evidence="2">NVP1</strain>
    </source>
</reference>
<sequence>MKLVSKEHCFHCFDVIIAHLESKLMKDVKHPVATFEDGAYPLFVTWLKNDNDKGELHLRGCIGNFSAMPLRSGLTQYALLSAFNDHRFSPIEDEEIQALVCGVSLLHSFEDGDDYLDWEIGKHGIRIEFVDHHGRTLSSTYLPEVALEHQWTKEHAIRSLVRKGGFNGQVTDKFLRGVKLQRYQSDKLQVPFGEYKAHKSPRVNGFSH</sequence>
<dbReference type="Pfam" id="PF01871">
    <property type="entry name" value="AMMECR1"/>
    <property type="match status" value="1"/>
</dbReference>
<dbReference type="PANTHER" id="PTHR13016">
    <property type="entry name" value="AMMECR1 HOMOLOG"/>
    <property type="match status" value="1"/>
</dbReference>
<accession>A0A9P5VQE6</accession>
<proteinExistence type="predicted"/>
<name>A0A9P5VQE6_9FUNG</name>
<dbReference type="PROSITE" id="PS51112">
    <property type="entry name" value="AMMECR1"/>
    <property type="match status" value="1"/>
</dbReference>
<dbReference type="InterPro" id="IPR036071">
    <property type="entry name" value="AMMECR1_dom_sf"/>
</dbReference>
<keyword evidence="3" id="KW-1185">Reference proteome</keyword>
<organism evidence="2 3">
    <name type="scientific">Podila minutissima</name>
    <dbReference type="NCBI Taxonomy" id="64525"/>
    <lineage>
        <taxon>Eukaryota</taxon>
        <taxon>Fungi</taxon>
        <taxon>Fungi incertae sedis</taxon>
        <taxon>Mucoromycota</taxon>
        <taxon>Mortierellomycotina</taxon>
        <taxon>Mortierellomycetes</taxon>
        <taxon>Mortierellales</taxon>
        <taxon>Mortierellaceae</taxon>
        <taxon>Podila</taxon>
    </lineage>
</organism>
<dbReference type="NCBIfam" id="TIGR00296">
    <property type="entry name" value="TIGR00296 family protein"/>
    <property type="match status" value="1"/>
</dbReference>
<dbReference type="SUPFAM" id="SSF143447">
    <property type="entry name" value="AMMECR1-like"/>
    <property type="match status" value="1"/>
</dbReference>
<dbReference type="EMBL" id="JAAAUY010000050">
    <property type="protein sequence ID" value="KAF9336694.1"/>
    <property type="molecule type" value="Genomic_DNA"/>
</dbReference>
<gene>
    <name evidence="2" type="ORF">BG006_007759</name>
</gene>
<dbReference type="InterPro" id="IPR027485">
    <property type="entry name" value="AMMECR1_N"/>
</dbReference>
<comment type="caution">
    <text evidence="2">The sequence shown here is derived from an EMBL/GenBank/DDBJ whole genome shotgun (WGS) entry which is preliminary data.</text>
</comment>
<dbReference type="Proteomes" id="UP000696485">
    <property type="component" value="Unassembled WGS sequence"/>
</dbReference>
<dbReference type="AlphaFoldDB" id="A0A9P5VQE6"/>
<feature type="domain" description="AMMECR1" evidence="1">
    <location>
        <begin position="1"/>
        <end position="199"/>
    </location>
</feature>
<dbReference type="InterPro" id="IPR023473">
    <property type="entry name" value="AMMECR1"/>
</dbReference>